<dbReference type="EMBL" id="CDSF01000128">
    <property type="protein sequence ID" value="CEP02446.1"/>
    <property type="molecule type" value="Genomic_DNA"/>
</dbReference>
<dbReference type="OrthoDB" id="29879at2759"/>
<dbReference type="PANTHER" id="PTHR21535:SF51">
    <property type="entry name" value="MANGANESE RESISTANCE PROTEIN MNR2"/>
    <property type="match status" value="1"/>
</dbReference>
<evidence type="ECO:0000313" key="8">
    <source>
        <dbReference type="EMBL" id="CEP02446.1"/>
    </source>
</evidence>
<evidence type="ECO:0000256" key="4">
    <source>
        <dbReference type="ARBA" id="ARBA00022989"/>
    </source>
</evidence>
<sequence>MGESSSIRLLPLRWEKDDNDFGVVVIEGSSTVRDVRAAIVEQFRDDDELDRIGYERFRFSANGSVLTESQEKMVPVSSVTTLVLVPLPDHYVQYGDERTAAEEVTAALYASDDERAASSELELLPPAPQPDAEFRATTPAPGHEHHFVKLDEESSTAYPQERRSSLSRTNLRPEFRARIRVSGAEEVSFHSIGGLLSRLDELKKRPERDHPLAWVDVQGAKGIELDSICQIMRLHPLTVEDISTPGTRQKIEGFRHYMFNVIRCLPLPNEDHSTNCTLNVIVESGIVLTIHKNELPFLEYVRRRLIKAHGLHLPSQAVVVHSIVDCIVDYDMFIVDQSVNEVDALEDLVYMLSQNEQTDLLRRMGMFRRRLTVLRQSLWSRRDLILNLMSREWRPFLKGFRMAYFRDVHDHVLTMIQKLDIASEMLSALQSTYLAKVSIEVSEASNKVNVVMKNISSVATVMIPLTFVTGLFGMNVKVPYQVGDPDPDQPPVAFYTILAIMGATVIPFVYMMKRVQWL</sequence>
<evidence type="ECO:0000313" key="10">
    <source>
        <dbReference type="Proteomes" id="UP000039324"/>
    </source>
</evidence>
<dbReference type="PANTHER" id="PTHR21535">
    <property type="entry name" value="MAGNESIUM AND COBALT TRANSPORT PROTEIN/MITOCHONDRIAL IMPORT INNER MEMBRANE TRANSLOCASE SUBUNIT TIM8"/>
    <property type="match status" value="1"/>
</dbReference>
<dbReference type="SUPFAM" id="SSF143865">
    <property type="entry name" value="CorA soluble domain-like"/>
    <property type="match status" value="1"/>
</dbReference>
<dbReference type="CDD" id="cd12829">
    <property type="entry name" value="Alr1p-like"/>
    <property type="match status" value="1"/>
</dbReference>
<comment type="similarity">
    <text evidence="2">Belongs to the CorA metal ion transporter (MIT) (TC 1.A.35) family.</text>
</comment>
<name>A0A0G4J574_PLABS</name>
<keyword evidence="10" id="KW-1185">Reference proteome</keyword>
<evidence type="ECO:0000259" key="7">
    <source>
        <dbReference type="PROSITE" id="PS50046"/>
    </source>
</evidence>
<dbReference type="STRING" id="37360.A0A0G4J574"/>
<dbReference type="InterPro" id="IPR045863">
    <property type="entry name" value="CorA_TM1_TM2"/>
</dbReference>
<reference evidence="8 10" key="1">
    <citation type="submission" date="2015-02" db="EMBL/GenBank/DDBJ databases">
        <authorList>
            <person name="Chooi Y.-H."/>
        </authorList>
    </citation>
    <scope>NUCLEOTIDE SEQUENCE [LARGE SCALE GENOMIC DNA]</scope>
    <source>
        <strain evidence="8">E3</strain>
    </source>
</reference>
<gene>
    <name evidence="8" type="ORF">PBRA_009030</name>
    <name evidence="9" type="ORF">PLBR_LOCUS1595</name>
</gene>
<dbReference type="GO" id="GO:0016020">
    <property type="term" value="C:membrane"/>
    <property type="evidence" value="ECO:0007669"/>
    <property type="project" value="UniProtKB-SubCell"/>
</dbReference>
<keyword evidence="3 6" id="KW-0812">Transmembrane</keyword>
<dbReference type="Proteomes" id="UP000290189">
    <property type="component" value="Unassembled WGS sequence"/>
</dbReference>
<keyword evidence="9" id="KW-0496">Mitochondrion</keyword>
<proteinExistence type="inferred from homology"/>
<evidence type="ECO:0000256" key="1">
    <source>
        <dbReference type="ARBA" id="ARBA00004141"/>
    </source>
</evidence>
<evidence type="ECO:0000256" key="5">
    <source>
        <dbReference type="ARBA" id="ARBA00023136"/>
    </source>
</evidence>
<dbReference type="AlphaFoldDB" id="A0A0G4J574"/>
<dbReference type="GO" id="GO:0010961">
    <property type="term" value="P:intracellular magnesium ion homeostasis"/>
    <property type="evidence" value="ECO:0007669"/>
    <property type="project" value="TreeGrafter"/>
</dbReference>
<accession>A0A0G4J574</accession>
<comment type="subcellular location">
    <subcellularLocation>
        <location evidence="1">Membrane</location>
        <topology evidence="1">Multi-pass membrane protein</topology>
    </subcellularLocation>
</comment>
<organism evidence="8 10">
    <name type="scientific">Plasmodiophora brassicae</name>
    <name type="common">Clubroot disease agent</name>
    <dbReference type="NCBI Taxonomy" id="37360"/>
    <lineage>
        <taxon>Eukaryota</taxon>
        <taxon>Sar</taxon>
        <taxon>Rhizaria</taxon>
        <taxon>Endomyxa</taxon>
        <taxon>Phytomyxea</taxon>
        <taxon>Plasmodiophorida</taxon>
        <taxon>Plasmodiophoridae</taxon>
        <taxon>Plasmodiophora</taxon>
    </lineage>
</organism>
<protein>
    <recommendedName>
        <fullName evidence="7">Phytochrome chromophore attachment site domain-containing protein</fullName>
    </recommendedName>
</protein>
<dbReference type="Proteomes" id="UP000039324">
    <property type="component" value="Unassembled WGS sequence"/>
</dbReference>
<dbReference type="PROSITE" id="PS50046">
    <property type="entry name" value="PHYTOCHROME_2"/>
    <property type="match status" value="1"/>
</dbReference>
<dbReference type="Pfam" id="PF01544">
    <property type="entry name" value="CorA"/>
    <property type="match status" value="1"/>
</dbReference>
<dbReference type="Gene3D" id="1.20.58.340">
    <property type="entry name" value="Magnesium transport protein CorA, transmembrane region"/>
    <property type="match status" value="2"/>
</dbReference>
<dbReference type="InterPro" id="IPR044089">
    <property type="entry name" value="Alr1-like"/>
</dbReference>
<evidence type="ECO:0000313" key="9">
    <source>
        <dbReference type="EMBL" id="SPQ94380.1"/>
    </source>
</evidence>
<evidence type="ECO:0000313" key="11">
    <source>
        <dbReference type="Proteomes" id="UP000290189"/>
    </source>
</evidence>
<evidence type="ECO:0000256" key="2">
    <source>
        <dbReference type="ARBA" id="ARBA00009765"/>
    </source>
</evidence>
<dbReference type="InterPro" id="IPR002523">
    <property type="entry name" value="MgTranspt_CorA/ZnTranspt_ZntB"/>
</dbReference>
<dbReference type="InterPro" id="IPR016132">
    <property type="entry name" value="Phyto_chromo_attachment"/>
</dbReference>
<keyword evidence="4 6" id="KW-1133">Transmembrane helix</keyword>
<dbReference type="Gene3D" id="3.30.460.20">
    <property type="entry name" value="CorA soluble domain-like"/>
    <property type="match status" value="1"/>
</dbReference>
<reference evidence="9 11" key="2">
    <citation type="submission" date="2018-03" db="EMBL/GenBank/DDBJ databases">
        <authorList>
            <person name="Fogelqvist J."/>
        </authorList>
    </citation>
    <scope>NUCLEOTIDE SEQUENCE [LARGE SCALE GENOMIC DNA]</scope>
</reference>
<geneLocation type="mitochondrion" evidence="9"/>
<evidence type="ECO:0000256" key="6">
    <source>
        <dbReference type="SAM" id="Phobius"/>
    </source>
</evidence>
<keyword evidence="5 6" id="KW-0472">Membrane</keyword>
<dbReference type="EMBL" id="OVEO01000002">
    <property type="protein sequence ID" value="SPQ94380.1"/>
    <property type="molecule type" value="Genomic_DNA"/>
</dbReference>
<dbReference type="InterPro" id="IPR045861">
    <property type="entry name" value="CorA_cytoplasmic_dom"/>
</dbReference>
<dbReference type="GO" id="GO:0015095">
    <property type="term" value="F:magnesium ion transmembrane transporter activity"/>
    <property type="evidence" value="ECO:0007669"/>
    <property type="project" value="InterPro"/>
</dbReference>
<evidence type="ECO:0000256" key="3">
    <source>
        <dbReference type="ARBA" id="ARBA00022692"/>
    </source>
</evidence>
<feature type="domain" description="Phytochrome chromophore attachment site" evidence="7">
    <location>
        <begin position="31"/>
        <end position="97"/>
    </location>
</feature>
<feature type="transmembrane region" description="Helical" evidence="6">
    <location>
        <begin position="492"/>
        <end position="512"/>
    </location>
</feature>
<dbReference type="OMA" id="CIRAPTH"/>
<dbReference type="SUPFAM" id="SSF144083">
    <property type="entry name" value="Magnesium transport protein CorA, transmembrane region"/>
    <property type="match status" value="1"/>
</dbReference>
<feature type="transmembrane region" description="Helical" evidence="6">
    <location>
        <begin position="455"/>
        <end position="472"/>
    </location>
</feature>